<evidence type="ECO:0000256" key="1">
    <source>
        <dbReference type="SAM" id="MobiDB-lite"/>
    </source>
</evidence>
<accession>A0A3P8Y3J2</accession>
<feature type="region of interest" description="Disordered" evidence="1">
    <location>
        <begin position="73"/>
        <end position="99"/>
    </location>
</feature>
<dbReference type="GeneTree" id="ENSGT00940000178247"/>
<name>A0A3P8Y3J2_ESOLU</name>
<dbReference type="AlphaFoldDB" id="A0A3P8Y3J2"/>
<dbReference type="GeneID" id="105031633"/>
<dbReference type="KEGG" id="els:105031633"/>
<dbReference type="PANTHER" id="PTHR37404">
    <property type="entry name" value="HCG1796489"/>
    <property type="match status" value="1"/>
</dbReference>
<feature type="compositionally biased region" description="Low complexity" evidence="1">
    <location>
        <begin position="251"/>
        <end position="261"/>
    </location>
</feature>
<dbReference type="Proteomes" id="UP000265140">
    <property type="component" value="Chromosome 11"/>
</dbReference>
<reference evidence="3" key="1">
    <citation type="journal article" date="2014" name="PLoS ONE">
        <title>The genome and linkage map of the northern pike (Esox lucius): conserved synteny revealed between the salmonid sister group and the Neoteleostei.</title>
        <authorList>
            <person name="Rondeau E.B."/>
            <person name="Minkley D.R."/>
            <person name="Leong J.S."/>
            <person name="Messmer A.M."/>
            <person name="Jantzen J.R."/>
            <person name="von Schalburg K.R."/>
            <person name="Lemon C."/>
            <person name="Bird N.H."/>
            <person name="Koop B.F."/>
        </authorList>
    </citation>
    <scope>NUCLEOTIDE SEQUENCE</scope>
</reference>
<protein>
    <submittedName>
        <fullName evidence="2">Uncharacterized protein</fullName>
    </submittedName>
</protein>
<dbReference type="Bgee" id="ENSELUG00000011614">
    <property type="expression patterns" value="Expressed in mesonephros and 10 other cell types or tissues"/>
</dbReference>
<reference evidence="2" key="4">
    <citation type="submission" date="2025-09" db="UniProtKB">
        <authorList>
            <consortium name="Ensembl"/>
        </authorList>
    </citation>
    <scope>IDENTIFICATION</scope>
</reference>
<feature type="compositionally biased region" description="Polar residues" evidence="1">
    <location>
        <begin position="190"/>
        <end position="205"/>
    </location>
</feature>
<feature type="region of interest" description="Disordered" evidence="1">
    <location>
        <begin position="181"/>
        <end position="263"/>
    </location>
</feature>
<evidence type="ECO:0000313" key="2">
    <source>
        <dbReference type="Ensembl" id="ENSELUP00000011227.3"/>
    </source>
</evidence>
<keyword evidence="3" id="KW-1185">Reference proteome</keyword>
<evidence type="ECO:0000313" key="3">
    <source>
        <dbReference type="Proteomes" id="UP000265140"/>
    </source>
</evidence>
<proteinExistence type="predicted"/>
<reference evidence="2" key="3">
    <citation type="submission" date="2025-08" db="UniProtKB">
        <authorList>
            <consortium name="Ensembl"/>
        </authorList>
    </citation>
    <scope>IDENTIFICATION</scope>
</reference>
<dbReference type="CTD" id="101059948"/>
<organism evidence="2 3">
    <name type="scientific">Esox lucius</name>
    <name type="common">Northern pike</name>
    <dbReference type="NCBI Taxonomy" id="8010"/>
    <lineage>
        <taxon>Eukaryota</taxon>
        <taxon>Metazoa</taxon>
        <taxon>Chordata</taxon>
        <taxon>Craniata</taxon>
        <taxon>Vertebrata</taxon>
        <taxon>Euteleostomi</taxon>
        <taxon>Actinopterygii</taxon>
        <taxon>Neopterygii</taxon>
        <taxon>Teleostei</taxon>
        <taxon>Protacanthopterygii</taxon>
        <taxon>Esociformes</taxon>
        <taxon>Esocidae</taxon>
        <taxon>Esox</taxon>
    </lineage>
</organism>
<reference evidence="2" key="2">
    <citation type="submission" date="2020-02" db="EMBL/GenBank/DDBJ databases">
        <title>Esox lucius (northern pike) genome, fEsoLuc1, primary haplotype.</title>
        <authorList>
            <person name="Myers G."/>
            <person name="Karagic N."/>
            <person name="Meyer A."/>
            <person name="Pippel M."/>
            <person name="Reichard M."/>
            <person name="Winkler S."/>
            <person name="Tracey A."/>
            <person name="Sims Y."/>
            <person name="Howe K."/>
            <person name="Rhie A."/>
            <person name="Formenti G."/>
            <person name="Durbin R."/>
            <person name="Fedrigo O."/>
            <person name="Jarvis E.D."/>
        </authorList>
    </citation>
    <scope>NUCLEOTIDE SEQUENCE [LARGE SCALE GENOMIC DNA]</scope>
</reference>
<dbReference type="InterPro" id="IPR053347">
    <property type="entry name" value="Axonemal_MT_stabilizer"/>
</dbReference>
<dbReference type="RefSeq" id="XP_010904487.2">
    <property type="nucleotide sequence ID" value="XM_010906185.4"/>
</dbReference>
<sequence length="298" mass="32453">MRACFCAQVSATDAPLQQFTVSMTMGHRREQGLTSTGVGHAYVRNLPFYVKIHKGVSLPPLLQRSTLVSTSGHFSVTSHSEHDRKPQTGPLANPQHPKASPLWNTHFLNALAQRRRNCGTVHLLSRPISEMQDSYRGQTAPQGPMVDHYSTLRLDPDQALTVTADPCVSTAHADYRIYSRSEIAPPSGQEAPTSNLSLTKSSTHNRLPAHKAPPTVSCHPRLPRPTVPLPYTGKHSLYRESFQVPSPHPAPSASIPGPARAGFGGGGAQRGLLRDILEVPKMYLTENQAYGGNRTVLV</sequence>
<dbReference type="Ensembl" id="ENSELUT00000000825.3">
    <property type="protein sequence ID" value="ENSELUP00000011227.3"/>
    <property type="gene ID" value="ENSELUG00000011614.3"/>
</dbReference>
<dbReference type="PANTHER" id="PTHR37404:SF1">
    <property type="entry name" value="HCG1796489"/>
    <property type="match status" value="1"/>
</dbReference>